<comment type="caution">
    <text evidence="1">The sequence shown here is derived from an EMBL/GenBank/DDBJ whole genome shotgun (WGS) entry which is preliminary data.</text>
</comment>
<name>A0AAW9Q1V5_9CYAN</name>
<sequence>MPTQNLDASYFSEAQKDWDLERLLKDLEARQQKKLPTAQQRNLRAILLGHSPKDASQKLHMAETSLKPAFSALYRLIEDLTDQPNTTVTYKNAPLVLAKYRKEAMSINAKFNLLGRDSDRLELEKLRKQHKIVLLKAGAGVGKSTLSRAFLETQFKKVIEIKMGAEFGKVTPVEEKVSQILQQNFDEEPSHDFQTNLEIWRQKLSDRSCPVGVLMDNLEPTLDENYRFRESLRGYEDLLRVLCDRDVCSFTLITSRRSLVAQRVTLREYKLEGLNITAWQQCFRDCENAETSEALIQMCEAYNGNAKVMDILHGAIANRFDGNIESYWNRYKNALLADSELKTLVTVEMDWLRDNQPDAYKLFCRMGCHRYQDIKTVPFEGLLCLLWDVPESQRAYIRVVGK</sequence>
<evidence type="ECO:0000313" key="2">
    <source>
        <dbReference type="Proteomes" id="UP001333818"/>
    </source>
</evidence>
<organism evidence="1 2">
    <name type="scientific">Tumidithrix elongata BACA0141</name>
    <dbReference type="NCBI Taxonomy" id="2716417"/>
    <lineage>
        <taxon>Bacteria</taxon>
        <taxon>Bacillati</taxon>
        <taxon>Cyanobacteriota</taxon>
        <taxon>Cyanophyceae</taxon>
        <taxon>Pseudanabaenales</taxon>
        <taxon>Pseudanabaenaceae</taxon>
        <taxon>Tumidithrix</taxon>
        <taxon>Tumidithrix elongata</taxon>
    </lineage>
</organism>
<dbReference type="EMBL" id="JAZBJZ010000066">
    <property type="protein sequence ID" value="MEE3718174.1"/>
    <property type="molecule type" value="Genomic_DNA"/>
</dbReference>
<protein>
    <recommendedName>
        <fullName evidence="3">AAA+ ATPase domain-containing protein</fullName>
    </recommendedName>
</protein>
<dbReference type="RefSeq" id="WP_330484606.1">
    <property type="nucleotide sequence ID" value="NZ_JAZBJZ010000066.1"/>
</dbReference>
<dbReference type="Gene3D" id="3.40.50.300">
    <property type="entry name" value="P-loop containing nucleotide triphosphate hydrolases"/>
    <property type="match status" value="1"/>
</dbReference>
<dbReference type="Proteomes" id="UP001333818">
    <property type="component" value="Unassembled WGS sequence"/>
</dbReference>
<reference evidence="1" key="1">
    <citation type="submission" date="2024-01" db="EMBL/GenBank/DDBJ databases">
        <title>Bank of Algae and Cyanobacteria of the Azores (BACA) strain genomes.</title>
        <authorList>
            <person name="Luz R."/>
            <person name="Cordeiro R."/>
            <person name="Fonseca A."/>
            <person name="Goncalves V."/>
        </authorList>
    </citation>
    <scope>NUCLEOTIDE SEQUENCE</scope>
    <source>
        <strain evidence="1">BACA0141</strain>
    </source>
</reference>
<gene>
    <name evidence="1" type="ORF">V2H45_15645</name>
</gene>
<evidence type="ECO:0000313" key="1">
    <source>
        <dbReference type="EMBL" id="MEE3718174.1"/>
    </source>
</evidence>
<keyword evidence="2" id="KW-1185">Reference proteome</keyword>
<accession>A0AAW9Q1V5</accession>
<evidence type="ECO:0008006" key="3">
    <source>
        <dbReference type="Google" id="ProtNLM"/>
    </source>
</evidence>
<dbReference type="AlphaFoldDB" id="A0AAW9Q1V5"/>
<dbReference type="InterPro" id="IPR027417">
    <property type="entry name" value="P-loop_NTPase"/>
</dbReference>
<dbReference type="SUPFAM" id="SSF52540">
    <property type="entry name" value="P-loop containing nucleoside triphosphate hydrolases"/>
    <property type="match status" value="1"/>
</dbReference>
<proteinExistence type="predicted"/>